<evidence type="ECO:0000256" key="11">
    <source>
        <dbReference type="SAM" id="SignalP"/>
    </source>
</evidence>
<dbReference type="GO" id="GO:0005789">
    <property type="term" value="C:endoplasmic reticulum membrane"/>
    <property type="evidence" value="ECO:0007669"/>
    <property type="project" value="UniProtKB-SubCell"/>
</dbReference>
<keyword evidence="6 10" id="KW-0472">Membrane</keyword>
<dbReference type="PANTHER" id="PTHR12924">
    <property type="entry name" value="TRANSLOCON-ASSOCIATED PROTEIN, ALPHA SUBUNIT"/>
    <property type="match status" value="1"/>
</dbReference>
<comment type="function">
    <text evidence="7">Is probably involved in a pathway contributing to genomic integrity.</text>
</comment>
<evidence type="ECO:0000256" key="9">
    <source>
        <dbReference type="SAM" id="MobiDB-lite"/>
    </source>
</evidence>
<evidence type="ECO:0000256" key="5">
    <source>
        <dbReference type="ARBA" id="ARBA00022989"/>
    </source>
</evidence>
<name>A0A6A6NNC5_9PEZI</name>
<keyword evidence="3 11" id="KW-0732">Signal</keyword>
<keyword evidence="4" id="KW-0256">Endoplasmic reticulum</keyword>
<proteinExistence type="inferred from homology"/>
<sequence>MGFFKLSTLALLALQAVNAFAAQEVPLDGDAGTAAESVDTPQPKAFNVNARATFPASEIFGVKLVNGQPTEAIVNFENGEADAVTVAMVGGSLFTPDGAAVVRNLTARTFNVEIPAGDKVSLPYSFITDMHPQDLRLQMAAILRDSKNEFFTTSVYNETVSVVEAPTSLFDPQIIFLYLILAGAFGGTCYFIYRTWLAALFPQKRRGGKGGERSRTSSARSKKVDAGDAVGVAGADGPAVASGAAAKPYDESWIPAEHLQRPKARPMGSGRSGTPKTKARG</sequence>
<evidence type="ECO:0000313" key="13">
    <source>
        <dbReference type="Proteomes" id="UP000799766"/>
    </source>
</evidence>
<evidence type="ECO:0000256" key="3">
    <source>
        <dbReference type="ARBA" id="ARBA00022729"/>
    </source>
</evidence>
<evidence type="ECO:0000256" key="6">
    <source>
        <dbReference type="ARBA" id="ARBA00023136"/>
    </source>
</evidence>
<feature type="region of interest" description="Disordered" evidence="9">
    <location>
        <begin position="205"/>
        <end position="281"/>
    </location>
</feature>
<dbReference type="EMBL" id="MU001699">
    <property type="protein sequence ID" value="KAF2453176.1"/>
    <property type="molecule type" value="Genomic_DNA"/>
</dbReference>
<feature type="transmembrane region" description="Helical" evidence="10">
    <location>
        <begin position="175"/>
        <end position="196"/>
    </location>
</feature>
<comment type="similarity">
    <text evidence="8">Belongs to the IRC22 family.</text>
</comment>
<keyword evidence="12" id="KW-0675">Receptor</keyword>
<feature type="compositionally biased region" description="Low complexity" evidence="9">
    <location>
        <begin position="227"/>
        <end position="246"/>
    </location>
</feature>
<dbReference type="Pfam" id="PF03896">
    <property type="entry name" value="TRAP_alpha"/>
    <property type="match status" value="1"/>
</dbReference>
<keyword evidence="2 10" id="KW-0812">Transmembrane</keyword>
<reference evidence="12" key="1">
    <citation type="journal article" date="2020" name="Stud. Mycol.">
        <title>101 Dothideomycetes genomes: a test case for predicting lifestyles and emergence of pathogens.</title>
        <authorList>
            <person name="Haridas S."/>
            <person name="Albert R."/>
            <person name="Binder M."/>
            <person name="Bloem J."/>
            <person name="Labutti K."/>
            <person name="Salamov A."/>
            <person name="Andreopoulos B."/>
            <person name="Baker S."/>
            <person name="Barry K."/>
            <person name="Bills G."/>
            <person name="Bluhm B."/>
            <person name="Cannon C."/>
            <person name="Castanera R."/>
            <person name="Culley D."/>
            <person name="Daum C."/>
            <person name="Ezra D."/>
            <person name="Gonzalez J."/>
            <person name="Henrissat B."/>
            <person name="Kuo A."/>
            <person name="Liang C."/>
            <person name="Lipzen A."/>
            <person name="Lutzoni F."/>
            <person name="Magnuson J."/>
            <person name="Mondo S."/>
            <person name="Nolan M."/>
            <person name="Ohm R."/>
            <person name="Pangilinan J."/>
            <person name="Park H.-J."/>
            <person name="Ramirez L."/>
            <person name="Alfaro M."/>
            <person name="Sun H."/>
            <person name="Tritt A."/>
            <person name="Yoshinaga Y."/>
            <person name="Zwiers L.-H."/>
            <person name="Turgeon B."/>
            <person name="Goodwin S."/>
            <person name="Spatafora J."/>
            <person name="Crous P."/>
            <person name="Grigoriev I."/>
        </authorList>
    </citation>
    <scope>NUCLEOTIDE SEQUENCE</scope>
    <source>
        <strain evidence="12">ATCC 16933</strain>
    </source>
</reference>
<gene>
    <name evidence="12" type="ORF">BDY21DRAFT_293571</name>
</gene>
<dbReference type="PANTHER" id="PTHR12924:SF0">
    <property type="entry name" value="TRANSLOCON-ASSOCIATED PROTEIN SUBUNIT ALPHA"/>
    <property type="match status" value="1"/>
</dbReference>
<dbReference type="Proteomes" id="UP000799766">
    <property type="component" value="Unassembled WGS sequence"/>
</dbReference>
<keyword evidence="13" id="KW-1185">Reference proteome</keyword>
<dbReference type="InterPro" id="IPR005595">
    <property type="entry name" value="TRAP_alpha"/>
</dbReference>
<keyword evidence="5 10" id="KW-1133">Transmembrane helix</keyword>
<protein>
    <submittedName>
        <fullName evidence="12">Signal sequence receptor alpha chain</fullName>
    </submittedName>
</protein>
<evidence type="ECO:0000256" key="10">
    <source>
        <dbReference type="SAM" id="Phobius"/>
    </source>
</evidence>
<feature type="chain" id="PRO_5025679138" evidence="11">
    <location>
        <begin position="20"/>
        <end position="281"/>
    </location>
</feature>
<evidence type="ECO:0000256" key="8">
    <source>
        <dbReference type="ARBA" id="ARBA00038311"/>
    </source>
</evidence>
<evidence type="ECO:0000256" key="4">
    <source>
        <dbReference type="ARBA" id="ARBA00022824"/>
    </source>
</evidence>
<dbReference type="AlphaFoldDB" id="A0A6A6NNC5"/>
<evidence type="ECO:0000313" key="12">
    <source>
        <dbReference type="EMBL" id="KAF2453176.1"/>
    </source>
</evidence>
<evidence type="ECO:0000256" key="1">
    <source>
        <dbReference type="ARBA" id="ARBA00004115"/>
    </source>
</evidence>
<dbReference type="OrthoDB" id="1926781at2759"/>
<evidence type="ECO:0000256" key="7">
    <source>
        <dbReference type="ARBA" id="ARBA00037565"/>
    </source>
</evidence>
<accession>A0A6A6NNC5</accession>
<evidence type="ECO:0000256" key="2">
    <source>
        <dbReference type="ARBA" id="ARBA00022692"/>
    </source>
</evidence>
<comment type="subcellular location">
    <subcellularLocation>
        <location evidence="1">Endoplasmic reticulum membrane</location>
        <topology evidence="1">Single-pass type I membrane protein</topology>
    </subcellularLocation>
</comment>
<organism evidence="12 13">
    <name type="scientific">Lineolata rhizophorae</name>
    <dbReference type="NCBI Taxonomy" id="578093"/>
    <lineage>
        <taxon>Eukaryota</taxon>
        <taxon>Fungi</taxon>
        <taxon>Dikarya</taxon>
        <taxon>Ascomycota</taxon>
        <taxon>Pezizomycotina</taxon>
        <taxon>Dothideomycetes</taxon>
        <taxon>Dothideomycetes incertae sedis</taxon>
        <taxon>Lineolatales</taxon>
        <taxon>Lineolataceae</taxon>
        <taxon>Lineolata</taxon>
    </lineage>
</organism>
<feature type="signal peptide" evidence="11">
    <location>
        <begin position="1"/>
        <end position="19"/>
    </location>
</feature>